<dbReference type="SUPFAM" id="SSF53474">
    <property type="entry name" value="alpha/beta-Hydrolases"/>
    <property type="match status" value="1"/>
</dbReference>
<dbReference type="PANTHER" id="PTHR43329">
    <property type="entry name" value="EPOXIDE HYDROLASE"/>
    <property type="match status" value="1"/>
</dbReference>
<dbReference type="EMBL" id="SJJR01000016">
    <property type="protein sequence ID" value="TCB94392.1"/>
    <property type="molecule type" value="Genomic_DNA"/>
</dbReference>
<evidence type="ECO:0000313" key="3">
    <source>
        <dbReference type="EMBL" id="TCB94392.1"/>
    </source>
</evidence>
<name>A0A4R0GE10_9ACTN</name>
<dbReference type="RefSeq" id="WP_131306340.1">
    <property type="nucleotide sequence ID" value="NZ_SJJR01000016.1"/>
</dbReference>
<dbReference type="PRINTS" id="PR00111">
    <property type="entry name" value="ABHYDROLASE"/>
</dbReference>
<dbReference type="OrthoDB" id="3507586at2"/>
<protein>
    <submittedName>
        <fullName evidence="3">Alpha/beta hydrolase</fullName>
    </submittedName>
</protein>
<feature type="domain" description="AB hydrolase-1" evidence="2">
    <location>
        <begin position="31"/>
        <end position="277"/>
    </location>
</feature>
<dbReference type="Gene3D" id="3.40.50.1820">
    <property type="entry name" value="alpha/beta hydrolase"/>
    <property type="match status" value="1"/>
</dbReference>
<gene>
    <name evidence="3" type="ORF">E0H26_20910</name>
</gene>
<evidence type="ECO:0000256" key="1">
    <source>
        <dbReference type="ARBA" id="ARBA00022801"/>
    </source>
</evidence>
<sequence>MGDGRIPAGFAEQRTQVGDVALNYVRGGSGPTLVLLHGYPQSWYMWRHVLPELGRSYEVIAPDLRGFGGSDAPPDGYDKKTLAADLHGLLTGLGLDRDLRLVGHDVGTMVAYAYAAAHPDRVTRLVLSEAPIPDESIYTFPALTAAGPAVWNFGFFSLTNGLPEQLVAGREALWVDRFTDSLMIRKGSLDAADVEEYARPLRDEAHLRASFECFRAFGQDVADNAEYRKSKLAMPVLAIGAQASLGRQVSDQVSRYANAVTSEVVEDSGHWLFEEQPAELTALLLPFLRT</sequence>
<evidence type="ECO:0000313" key="4">
    <source>
        <dbReference type="Proteomes" id="UP000292274"/>
    </source>
</evidence>
<keyword evidence="1 3" id="KW-0378">Hydrolase</keyword>
<dbReference type="InterPro" id="IPR000639">
    <property type="entry name" value="Epox_hydrolase-like"/>
</dbReference>
<dbReference type="InterPro" id="IPR029058">
    <property type="entry name" value="AB_hydrolase_fold"/>
</dbReference>
<dbReference type="Pfam" id="PF00561">
    <property type="entry name" value="Abhydrolase_1"/>
    <property type="match status" value="1"/>
</dbReference>
<reference evidence="3 4" key="1">
    <citation type="submission" date="2019-02" db="EMBL/GenBank/DDBJ databases">
        <title>Jishengella sp. nov., isolated from a root of Zingiber montanum.</title>
        <authorList>
            <person name="Kuncharoen N."/>
            <person name="Kudo T."/>
            <person name="Masahiro Y."/>
            <person name="Ohkuma M."/>
            <person name="Tanasupawat S."/>
        </authorList>
    </citation>
    <scope>NUCLEOTIDE SEQUENCE [LARGE SCALE GENOMIC DNA]</scope>
    <source>
        <strain evidence="3 4">PLAI 1-1</strain>
    </source>
</reference>
<keyword evidence="4" id="KW-1185">Reference proteome</keyword>
<dbReference type="GO" id="GO:0016787">
    <property type="term" value="F:hydrolase activity"/>
    <property type="evidence" value="ECO:0007669"/>
    <property type="project" value="UniProtKB-KW"/>
</dbReference>
<accession>A0A4R0GE10</accession>
<dbReference type="PRINTS" id="PR00412">
    <property type="entry name" value="EPOXHYDRLASE"/>
</dbReference>
<proteinExistence type="predicted"/>
<evidence type="ECO:0000259" key="2">
    <source>
        <dbReference type="Pfam" id="PF00561"/>
    </source>
</evidence>
<dbReference type="AlphaFoldDB" id="A0A4R0GE10"/>
<comment type="caution">
    <text evidence="3">The sequence shown here is derived from an EMBL/GenBank/DDBJ whole genome shotgun (WGS) entry which is preliminary data.</text>
</comment>
<dbReference type="Proteomes" id="UP000292274">
    <property type="component" value="Unassembled WGS sequence"/>
</dbReference>
<organism evidence="3 4">
    <name type="scientific">Micromonospora zingiberis</name>
    <dbReference type="NCBI Taxonomy" id="2053011"/>
    <lineage>
        <taxon>Bacteria</taxon>
        <taxon>Bacillati</taxon>
        <taxon>Actinomycetota</taxon>
        <taxon>Actinomycetes</taxon>
        <taxon>Micromonosporales</taxon>
        <taxon>Micromonosporaceae</taxon>
        <taxon>Micromonospora</taxon>
    </lineage>
</organism>
<dbReference type="InterPro" id="IPR000073">
    <property type="entry name" value="AB_hydrolase_1"/>
</dbReference>